<dbReference type="PROSITE" id="PS50004">
    <property type="entry name" value="C2"/>
    <property type="match status" value="1"/>
</dbReference>
<dbReference type="EMBL" id="AFYH01246414">
    <property type="status" value="NOT_ANNOTATED_CDS"/>
    <property type="molecule type" value="Genomic_DNA"/>
</dbReference>
<evidence type="ECO:0000313" key="3">
    <source>
        <dbReference type="Ensembl" id="ENSLACP00000000465.1"/>
    </source>
</evidence>
<dbReference type="EMBL" id="AFYH01246421">
    <property type="status" value="NOT_ANNOTATED_CDS"/>
    <property type="molecule type" value="Genomic_DNA"/>
</dbReference>
<name>H2ZSU4_LATCH</name>
<reference evidence="3" key="2">
    <citation type="submission" date="2025-08" db="UniProtKB">
        <authorList>
            <consortium name="Ensembl"/>
        </authorList>
    </citation>
    <scope>IDENTIFICATION</scope>
</reference>
<dbReference type="EMBL" id="AFYH01246415">
    <property type="status" value="NOT_ANNOTATED_CDS"/>
    <property type="molecule type" value="Genomic_DNA"/>
</dbReference>
<dbReference type="GO" id="GO:0061511">
    <property type="term" value="P:centriole elongation"/>
    <property type="evidence" value="ECO:0007669"/>
    <property type="project" value="TreeGrafter"/>
</dbReference>
<dbReference type="eggNOG" id="ENOG502QRQ8">
    <property type="taxonomic scope" value="Eukaryota"/>
</dbReference>
<dbReference type="Gene3D" id="2.60.40.150">
    <property type="entry name" value="C2 domain"/>
    <property type="match status" value="1"/>
</dbReference>
<dbReference type="OMA" id="HIKEERH"/>
<evidence type="ECO:0000313" key="4">
    <source>
        <dbReference type="Proteomes" id="UP000008672"/>
    </source>
</evidence>
<dbReference type="EMBL" id="AFYH01246420">
    <property type="status" value="NOT_ANNOTATED_CDS"/>
    <property type="molecule type" value="Genomic_DNA"/>
</dbReference>
<dbReference type="EMBL" id="AFYH01246417">
    <property type="status" value="NOT_ANNOTATED_CDS"/>
    <property type="molecule type" value="Genomic_DNA"/>
</dbReference>
<feature type="compositionally biased region" description="Basic and acidic residues" evidence="1">
    <location>
        <begin position="784"/>
        <end position="793"/>
    </location>
</feature>
<gene>
    <name evidence="3" type="primary">C2CD3</name>
</gene>
<proteinExistence type="predicted"/>
<protein>
    <recommendedName>
        <fullName evidence="2">C2 domain-containing protein</fullName>
    </recommendedName>
</protein>
<dbReference type="PANTHER" id="PTHR21254:SF1">
    <property type="entry name" value="C2 DOMAIN-CONTAINING PROTEIN 3"/>
    <property type="match status" value="1"/>
</dbReference>
<feature type="compositionally biased region" description="Polar residues" evidence="1">
    <location>
        <begin position="668"/>
        <end position="682"/>
    </location>
</feature>
<dbReference type="InterPro" id="IPR000008">
    <property type="entry name" value="C2_dom"/>
</dbReference>
<dbReference type="HOGENOM" id="CLU_010824_0_0_1"/>
<evidence type="ECO:0000256" key="1">
    <source>
        <dbReference type="SAM" id="MobiDB-lite"/>
    </source>
</evidence>
<feature type="domain" description="C2" evidence="2">
    <location>
        <begin position="369"/>
        <end position="497"/>
    </location>
</feature>
<accession>H2ZSU4</accession>
<sequence>RHTRAVARTFCPEFDHHAEFPCNLVIQRPGGETCSLAELLESTDLVFTLHHQSNKAEAGKMRTTTGISRDVILGTARIRMADLLRKTTGITGWYPLTLPDDFASSQCLPMLQQTVGGLEVSVSFAHHSDRERVIEAARALGWCSAGTWEDTESSEDETQMREDLATITISIPKLWLPVHCLLLAGQTQLGKSTCCYLRYKLYDREAVCTSARRPKITEDGNHTSIMFELAKTLELRRNEPLLWYFREEKLEIQVWMACWKISKKAPRPHNADRLIGNAYVDLSALGSRSSRKLTVSGVYPLFRRKAPDLSGAAMRVHIALAPAFSSSVDQQASLQGAGFADDASDSEPGNRPQGSEAPSHRKHSVDLDSQAKMLSEASSEADKENTFAVNITVERAMHLSLKGSPLTERTGVSPSCCVSYATADCSFPVTTAVIENMDSPVWDHQQQARLSKELLLDPQQTLVFKVWHKADVERVIGFASVDLSPLLSGFQSVCGWYNISDFHGNCQGQIKVAVTPLESVLHLREQRRNRDEPKAPESSVSVQMPFSYQTSATYTSFPCHITRYSEQSVSMMCCLFFCVTSPSQQSQASRHEEHVENIRRFHKSLQQAERNLHSAGDVKSLSYPSQSSLFTALRRNLTELDEIQRYFSRKLTSSSFLHVDDSAAPWRNQENGSDHQASQSTSEDTDECHLLERSNKLVFSVNQLIGDIQLSNQDAFSHGETSKVSSINTKALERAQAQEHERREIRSTVQLFEQEEPQMKDTEPEIVLLSPQVNQRYNESGALKNERSRHAEDSCSEEEDFNEEDIVQPRMLNEVTVMTDRTSPWSSMS</sequence>
<dbReference type="GO" id="GO:0034451">
    <property type="term" value="C:centriolar satellite"/>
    <property type="evidence" value="ECO:0007669"/>
    <property type="project" value="TreeGrafter"/>
</dbReference>
<evidence type="ECO:0000259" key="2">
    <source>
        <dbReference type="PROSITE" id="PS50004"/>
    </source>
</evidence>
<feature type="region of interest" description="Disordered" evidence="1">
    <location>
        <begin position="779"/>
        <end position="803"/>
    </location>
</feature>
<dbReference type="Ensembl" id="ENSLACT00000000467.1">
    <property type="protein sequence ID" value="ENSLACP00000000465.1"/>
    <property type="gene ID" value="ENSLACG00000000414.1"/>
</dbReference>
<dbReference type="EMBL" id="AFYH01246416">
    <property type="status" value="NOT_ANNOTATED_CDS"/>
    <property type="molecule type" value="Genomic_DNA"/>
</dbReference>
<dbReference type="GO" id="GO:0071539">
    <property type="term" value="P:protein localization to centrosome"/>
    <property type="evidence" value="ECO:0007669"/>
    <property type="project" value="TreeGrafter"/>
</dbReference>
<dbReference type="AlphaFoldDB" id="H2ZSU4"/>
<dbReference type="STRING" id="7897.ENSLACP00000000465"/>
<dbReference type="CDD" id="cd00030">
    <property type="entry name" value="C2"/>
    <property type="match status" value="1"/>
</dbReference>
<dbReference type="GO" id="GO:0060271">
    <property type="term" value="P:cilium assembly"/>
    <property type="evidence" value="ECO:0007669"/>
    <property type="project" value="TreeGrafter"/>
</dbReference>
<dbReference type="PANTHER" id="PTHR21254">
    <property type="entry name" value="C2 DOMAIN-CONTAINING PROTEIN 3"/>
    <property type="match status" value="1"/>
</dbReference>
<organism evidence="3 4">
    <name type="scientific">Latimeria chalumnae</name>
    <name type="common">Coelacanth</name>
    <dbReference type="NCBI Taxonomy" id="7897"/>
    <lineage>
        <taxon>Eukaryota</taxon>
        <taxon>Metazoa</taxon>
        <taxon>Chordata</taxon>
        <taxon>Craniata</taxon>
        <taxon>Vertebrata</taxon>
        <taxon>Euteleostomi</taxon>
        <taxon>Coelacanthiformes</taxon>
        <taxon>Coelacanthidae</taxon>
        <taxon>Latimeria</taxon>
    </lineage>
</organism>
<reference evidence="4" key="1">
    <citation type="submission" date="2011-08" db="EMBL/GenBank/DDBJ databases">
        <title>The draft genome of Latimeria chalumnae.</title>
        <authorList>
            <person name="Di Palma F."/>
            <person name="Alfoldi J."/>
            <person name="Johnson J."/>
            <person name="Berlin A."/>
            <person name="Gnerre S."/>
            <person name="Jaffe D."/>
            <person name="MacCallum I."/>
            <person name="Young S."/>
            <person name="Walker B.J."/>
            <person name="Lander E."/>
            <person name="Lindblad-Toh K."/>
        </authorList>
    </citation>
    <scope>NUCLEOTIDE SEQUENCE [LARGE SCALE GENOMIC DNA]</scope>
    <source>
        <strain evidence="4">Wild caught</strain>
    </source>
</reference>
<dbReference type="EMBL" id="AFYH01246418">
    <property type="status" value="NOT_ANNOTATED_CDS"/>
    <property type="molecule type" value="Genomic_DNA"/>
</dbReference>
<dbReference type="GO" id="GO:0005814">
    <property type="term" value="C:centriole"/>
    <property type="evidence" value="ECO:0007669"/>
    <property type="project" value="TreeGrafter"/>
</dbReference>
<keyword evidence="4" id="KW-1185">Reference proteome</keyword>
<dbReference type="SUPFAM" id="SSF49562">
    <property type="entry name" value="C2 domain (Calcium/lipid-binding domain, CaLB)"/>
    <property type="match status" value="1"/>
</dbReference>
<dbReference type="EMBL" id="AFYH01246419">
    <property type="status" value="NOT_ANNOTATED_CDS"/>
    <property type="molecule type" value="Genomic_DNA"/>
</dbReference>
<dbReference type="SMART" id="SM00239">
    <property type="entry name" value="C2"/>
    <property type="match status" value="1"/>
</dbReference>
<dbReference type="InterPro" id="IPR035892">
    <property type="entry name" value="C2_domain_sf"/>
</dbReference>
<dbReference type="Proteomes" id="UP000008672">
    <property type="component" value="Unassembled WGS sequence"/>
</dbReference>
<dbReference type="GeneTree" id="ENSGT00510000048072"/>
<feature type="region of interest" description="Disordered" evidence="1">
    <location>
        <begin position="664"/>
        <end position="687"/>
    </location>
</feature>
<dbReference type="Bgee" id="ENSLACG00000000414">
    <property type="expression patterns" value="Expressed in chordate pharynx and 2 other cell types or tissues"/>
</dbReference>
<feature type="compositionally biased region" description="Acidic residues" evidence="1">
    <location>
        <begin position="794"/>
        <end position="803"/>
    </location>
</feature>
<reference evidence="3" key="3">
    <citation type="submission" date="2025-09" db="UniProtKB">
        <authorList>
            <consortium name="Ensembl"/>
        </authorList>
    </citation>
    <scope>IDENTIFICATION</scope>
</reference>
<dbReference type="EMBL" id="AFYH01246413">
    <property type="status" value="NOT_ANNOTATED_CDS"/>
    <property type="molecule type" value="Genomic_DNA"/>
</dbReference>
<dbReference type="Pfam" id="PF00168">
    <property type="entry name" value="C2"/>
    <property type="match status" value="2"/>
</dbReference>
<feature type="region of interest" description="Disordered" evidence="1">
    <location>
        <begin position="335"/>
        <end position="380"/>
    </location>
</feature>
<dbReference type="InParanoid" id="H2ZSU4"/>